<evidence type="ECO:0000313" key="1">
    <source>
        <dbReference type="Proteomes" id="UP000025227"/>
    </source>
</evidence>
<proteinExistence type="predicted"/>
<dbReference type="OMA" id="EWWIARD"/>
<name>A0A7I5EAU9_HAECO</name>
<evidence type="ECO:0000313" key="2">
    <source>
        <dbReference type="WBParaSite" id="HCON_00112660-00001"/>
    </source>
</evidence>
<dbReference type="PANTHER" id="PTHR31524">
    <property type="match status" value="1"/>
</dbReference>
<accession>A0A7I5EAU9</accession>
<dbReference type="AlphaFoldDB" id="A0A7I5EAU9"/>
<sequence>MALHHRCAHGDLTALSGVWRTQNFLKFSFPSAPFGCCVSHRKEVTNCYLYSTEVHVRHGELSPQAAVGDLSACSYADGSCTLADGSLLIWTPDTEEACKYIFVSRLTGYRWDTIWVSDDKEFALSWSNQSTTFWDCVKELTLTDQGYAVAISRRQPRGVPEDVGMVTSNQLAAQLLAVEGATYSSVSVFYRNALRLLCDRTSILSSAFHAALLTQPTITMRLLLDRQDISASYLGNGHVQVQRCVALSPVELIAFNTTCYSLPRVQIRLPSGSLLRAFMEQATGIIRRQASPLSCTEVSPIILHTAKSVRVE</sequence>
<dbReference type="OrthoDB" id="5869299at2759"/>
<dbReference type="WBParaSite" id="HCON_00112660-00001">
    <property type="protein sequence ID" value="HCON_00112660-00001"/>
    <property type="gene ID" value="HCON_00112660"/>
</dbReference>
<dbReference type="Proteomes" id="UP000025227">
    <property type="component" value="Unplaced"/>
</dbReference>
<protein>
    <submittedName>
        <fullName evidence="2">Lipocln_cytosolic_FA-bd_dom domain-containing protein</fullName>
    </submittedName>
</protein>
<keyword evidence="1" id="KW-1185">Reference proteome</keyword>
<organism evidence="1 2">
    <name type="scientific">Haemonchus contortus</name>
    <name type="common">Barber pole worm</name>
    <dbReference type="NCBI Taxonomy" id="6289"/>
    <lineage>
        <taxon>Eukaryota</taxon>
        <taxon>Metazoa</taxon>
        <taxon>Ecdysozoa</taxon>
        <taxon>Nematoda</taxon>
        <taxon>Chromadorea</taxon>
        <taxon>Rhabditida</taxon>
        <taxon>Rhabditina</taxon>
        <taxon>Rhabditomorpha</taxon>
        <taxon>Strongyloidea</taxon>
        <taxon>Trichostrongylidae</taxon>
        <taxon>Haemonchus</taxon>
    </lineage>
</organism>
<dbReference type="PANTHER" id="PTHR31524:SF2">
    <property type="entry name" value="PROTEIN CBG10426"/>
    <property type="match status" value="1"/>
</dbReference>
<reference evidence="2" key="1">
    <citation type="submission" date="2020-12" db="UniProtKB">
        <authorList>
            <consortium name="WormBaseParasite"/>
        </authorList>
    </citation>
    <scope>IDENTIFICATION</scope>
    <source>
        <strain evidence="2">MHco3</strain>
    </source>
</reference>